<comment type="cofactor">
    <cofactor evidence="10">
        <name>Zn(2+)</name>
        <dbReference type="ChEBI" id="CHEBI:29105"/>
    </cofactor>
    <text evidence="10">Binds 1 zinc ion per subunit.</text>
</comment>
<feature type="binding site" evidence="10">
    <location>
        <position position="605"/>
    </location>
    <ligand>
        <name>ATP</name>
        <dbReference type="ChEBI" id="CHEBI:30616"/>
    </ligand>
</feature>
<keyword evidence="15" id="KW-1185">Reference proteome</keyword>
<dbReference type="OrthoDB" id="9810365at2"/>
<evidence type="ECO:0000256" key="4">
    <source>
        <dbReference type="ARBA" id="ARBA00022741"/>
    </source>
</evidence>
<comment type="subunit">
    <text evidence="10">Monomer.</text>
</comment>
<dbReference type="Gene3D" id="1.10.10.830">
    <property type="entry name" value="Ile-tRNA synthetase CP2 domain-like"/>
    <property type="match status" value="1"/>
</dbReference>
<dbReference type="GO" id="GO:0005524">
    <property type="term" value="F:ATP binding"/>
    <property type="evidence" value="ECO:0007669"/>
    <property type="project" value="UniProtKB-UniRule"/>
</dbReference>
<evidence type="ECO:0000313" key="14">
    <source>
        <dbReference type="EMBL" id="QGG47950.1"/>
    </source>
</evidence>
<evidence type="ECO:0000256" key="9">
    <source>
        <dbReference type="ARBA" id="ARBA00048359"/>
    </source>
</evidence>
<dbReference type="AlphaFoldDB" id="A0A5Q2N6Q8"/>
<feature type="short sequence motif" description="'KMSKS' region" evidence="10">
    <location>
        <begin position="602"/>
        <end position="606"/>
    </location>
</feature>
<dbReference type="GO" id="GO:0000049">
    <property type="term" value="F:tRNA binding"/>
    <property type="evidence" value="ECO:0007669"/>
    <property type="project" value="InterPro"/>
</dbReference>
<dbReference type="SUPFAM" id="SSF47323">
    <property type="entry name" value="Anticodon-binding domain of a subclass of class I aminoacyl-tRNA synthetases"/>
    <property type="match status" value="1"/>
</dbReference>
<comment type="subcellular location">
    <subcellularLocation>
        <location evidence="10">Cytoplasm</location>
    </subcellularLocation>
</comment>
<dbReference type="InterPro" id="IPR013155">
    <property type="entry name" value="M/V/L/I-tRNA-synth_anticd-bd"/>
</dbReference>
<dbReference type="PANTHER" id="PTHR42765:SF1">
    <property type="entry name" value="ISOLEUCINE--TRNA LIGASE, MITOCHONDRIAL"/>
    <property type="match status" value="1"/>
</dbReference>
<dbReference type="InterPro" id="IPR014729">
    <property type="entry name" value="Rossmann-like_a/b/a_fold"/>
</dbReference>
<dbReference type="InterPro" id="IPR009008">
    <property type="entry name" value="Val/Leu/Ile-tRNA-synth_edit"/>
</dbReference>
<feature type="domain" description="Zinc finger FPG/IleRS-type" evidence="12">
    <location>
        <begin position="897"/>
        <end position="926"/>
    </location>
</feature>
<dbReference type="PANTHER" id="PTHR42765">
    <property type="entry name" value="SOLEUCYL-TRNA SYNTHETASE"/>
    <property type="match status" value="1"/>
</dbReference>
<dbReference type="InterPro" id="IPR010663">
    <property type="entry name" value="Znf_FPG/IleRS"/>
</dbReference>
<evidence type="ECO:0000256" key="5">
    <source>
        <dbReference type="ARBA" id="ARBA00022840"/>
    </source>
</evidence>
<feature type="binding site" evidence="10">
    <location>
        <position position="903"/>
    </location>
    <ligand>
        <name>Zn(2+)</name>
        <dbReference type="ChEBI" id="CHEBI:29105"/>
    </ligand>
</feature>
<keyword evidence="5 10" id="KW-0067">ATP-binding</keyword>
<dbReference type="EC" id="6.1.1.5" evidence="10"/>
<dbReference type="GO" id="GO:0006428">
    <property type="term" value="P:isoleucyl-tRNA aminoacylation"/>
    <property type="evidence" value="ECO:0007669"/>
    <property type="project" value="UniProtKB-UniRule"/>
</dbReference>
<comment type="catalytic activity">
    <reaction evidence="9 10">
        <text>tRNA(Ile) + L-isoleucine + ATP = L-isoleucyl-tRNA(Ile) + AMP + diphosphate</text>
        <dbReference type="Rhea" id="RHEA:11060"/>
        <dbReference type="Rhea" id="RHEA-COMP:9666"/>
        <dbReference type="Rhea" id="RHEA-COMP:9695"/>
        <dbReference type="ChEBI" id="CHEBI:30616"/>
        <dbReference type="ChEBI" id="CHEBI:33019"/>
        <dbReference type="ChEBI" id="CHEBI:58045"/>
        <dbReference type="ChEBI" id="CHEBI:78442"/>
        <dbReference type="ChEBI" id="CHEBI:78528"/>
        <dbReference type="ChEBI" id="CHEBI:456215"/>
        <dbReference type="EC" id="6.1.1.5"/>
    </reaction>
</comment>
<dbReference type="GO" id="GO:0002161">
    <property type="term" value="F:aminoacyl-tRNA deacylase activity"/>
    <property type="evidence" value="ECO:0007669"/>
    <property type="project" value="InterPro"/>
</dbReference>
<feature type="domain" description="Methionyl/Valyl/Leucyl/Isoleucyl-tRNA synthetase anticodon-binding" evidence="13">
    <location>
        <begin position="685"/>
        <end position="841"/>
    </location>
</feature>
<dbReference type="InterPro" id="IPR050081">
    <property type="entry name" value="Ile-tRNA_ligase"/>
</dbReference>
<keyword evidence="4 10" id="KW-0547">Nucleotide-binding</keyword>
<evidence type="ECO:0000259" key="11">
    <source>
        <dbReference type="Pfam" id="PF00133"/>
    </source>
</evidence>
<keyword evidence="6 10" id="KW-0648">Protein biosynthesis</keyword>
<dbReference type="HAMAP" id="MF_02002">
    <property type="entry name" value="Ile_tRNA_synth_type1"/>
    <property type="match status" value="1"/>
</dbReference>
<comment type="domain">
    <text evidence="10">IleRS has two distinct active sites: one for aminoacylation and one for editing. The misactivated valine is translocated from the active site to the editing site, which sterically excludes the correctly activated isoleucine. The single editing site contains two valyl binding pockets, one specific for each substrate (Val-AMP or Val-tRNA(Ile)).</text>
</comment>
<dbReference type="InterPro" id="IPR001412">
    <property type="entry name" value="aa-tRNA-synth_I_CS"/>
</dbReference>
<keyword evidence="2 10" id="KW-0963">Cytoplasm</keyword>
<dbReference type="FunFam" id="3.40.50.620:FF:000152">
    <property type="entry name" value="Isoleucine--tRNA ligase"/>
    <property type="match status" value="1"/>
</dbReference>
<dbReference type="KEGG" id="hcv:FTV88_1852"/>
<feature type="binding site" evidence="10">
    <location>
        <position position="561"/>
    </location>
    <ligand>
        <name>L-isoleucyl-5'-AMP</name>
        <dbReference type="ChEBI" id="CHEBI:178002"/>
    </ligand>
</feature>
<keyword evidence="10" id="KW-0862">Zinc</keyword>
<keyword evidence="3 10" id="KW-0436">Ligase</keyword>
<dbReference type="FunFam" id="1.10.730.20:FF:000001">
    <property type="entry name" value="Isoleucine--tRNA ligase"/>
    <property type="match status" value="1"/>
</dbReference>
<name>A0A5Q2N6Q8_9FIRM</name>
<evidence type="ECO:0000256" key="7">
    <source>
        <dbReference type="ARBA" id="ARBA00023146"/>
    </source>
</evidence>
<feature type="binding site" evidence="10">
    <location>
        <position position="920"/>
    </location>
    <ligand>
        <name>Zn(2+)</name>
        <dbReference type="ChEBI" id="CHEBI:29105"/>
    </ligand>
</feature>
<feature type="short sequence motif" description="'HIGH' region" evidence="10">
    <location>
        <begin position="63"/>
        <end position="73"/>
    </location>
</feature>
<dbReference type="GO" id="GO:0004822">
    <property type="term" value="F:isoleucine-tRNA ligase activity"/>
    <property type="evidence" value="ECO:0007669"/>
    <property type="project" value="UniProtKB-UniRule"/>
</dbReference>
<comment type="similarity">
    <text evidence="1 10">Belongs to the class-I aminoacyl-tRNA synthetase family. IleS type 1 subfamily.</text>
</comment>
<dbReference type="InterPro" id="IPR002300">
    <property type="entry name" value="aa-tRNA-synth_Ia"/>
</dbReference>
<dbReference type="InterPro" id="IPR033708">
    <property type="entry name" value="Anticodon_Ile_BEm"/>
</dbReference>
<sequence length="930" mass="105543">MNEKDTLDYSKTLNLPKTDFPMRANLPKREPDIQKYWDEINLYQEVAQSNQGKKKFILHDGPPYANGDIHLGHTLNKVLKDFIVKYHSMAGYDAPYVPGWDTHGLPIEQRAIKALGLNRHAVSPLEFRQRCQEYALKYVNIQRDQFKRLGVRGDWENPYLTLHKDFEAAQIGIFGEMAKKGYIYKGMKPVYWCASCETALAEAEVEYGDKESNSIYVKFSVEDSKGLFAAEDASIVIWTTTPWTLPANVAITVHPEYRYVLVAYGEEKLILAKELLSAFEEITGLGTGKIIGEWSGKELEYVTCQHPFMDRQSIVIVGDHVTLEQGTGCVHTAPGHGEEDFMVAKTYKLPVISPLDNQGRFTAEGGLVAGLKTTDANAVVIEELSKRNQLVLSAKVRHQYPHCWRCKEPILFRATEQWFASIDGFRQEALTAIEQVQWIPNWGKDRIHNMVADRGDWCISRQRIWGVPIPIFYCSDCGEAIINDETITHIQKLFRDHGSDIWFAKEADELIPPGLACGKCGHGSFRKETDIMDVWFDSGSSHAAVLEGREGLSWPADLYLEGSDQHRGWFNSSLSTAVATKGTAPYRAVLTHGFLVDEQGRKMSKSLGNGVDPLDVIKEMGADILRLWVTSADYRSDVAVSPNILRQIADSYRKVRNTFRFFLGNLYDFDPAKDMVADQDLLELDRWALMNLNRLIQRVTTACQNYEFHVIYHAVHNFCAVEMSALYLDIIKDRLYASPAESLERRSAQTVLYKSAHALVRLLAPFISFTAEEIWRHIPGAEAESKTVQTMPWPEYNDSYNDLLLKSKMEKLLEVRARVSKALELARQNKVIGHSLESKVELYVEKDLQDFLKDENLAPFFIVSTARIAGLGQEAPAHAYRDQEFPQLAVVVSKAEGSKCERCWIYSTDISQDEDYQKLCPRCVEVIQGK</sequence>
<evidence type="ECO:0000313" key="15">
    <source>
        <dbReference type="Proteomes" id="UP000366051"/>
    </source>
</evidence>
<dbReference type="Pfam" id="PF00133">
    <property type="entry name" value="tRNA-synt_1"/>
    <property type="match status" value="1"/>
</dbReference>
<evidence type="ECO:0000256" key="2">
    <source>
        <dbReference type="ARBA" id="ARBA00022490"/>
    </source>
</evidence>
<feature type="binding site" evidence="10">
    <location>
        <position position="923"/>
    </location>
    <ligand>
        <name>Zn(2+)</name>
        <dbReference type="ChEBI" id="CHEBI:29105"/>
    </ligand>
</feature>
<protein>
    <recommendedName>
        <fullName evidence="10">Isoleucine--tRNA ligase</fullName>
        <ecNumber evidence="10">6.1.1.5</ecNumber>
    </recommendedName>
    <alternativeName>
        <fullName evidence="10">Isoleucyl-tRNA synthetase</fullName>
        <shortName evidence="10">IleRS</shortName>
    </alternativeName>
</protein>
<gene>
    <name evidence="10 14" type="primary">ileS</name>
    <name evidence="14" type="ORF">FTV88_1852</name>
</gene>
<dbReference type="Pfam" id="PF06827">
    <property type="entry name" value="zf-FPG_IleRS"/>
    <property type="match status" value="1"/>
</dbReference>
<dbReference type="EMBL" id="CP045875">
    <property type="protein sequence ID" value="QGG47950.1"/>
    <property type="molecule type" value="Genomic_DNA"/>
</dbReference>
<feature type="binding site" evidence="10">
    <location>
        <position position="900"/>
    </location>
    <ligand>
        <name>Zn(2+)</name>
        <dbReference type="ChEBI" id="CHEBI:29105"/>
    </ligand>
</feature>
<keyword evidence="10" id="KW-0479">Metal-binding</keyword>
<dbReference type="Pfam" id="PF08264">
    <property type="entry name" value="Anticodon_1"/>
    <property type="match status" value="1"/>
</dbReference>
<dbReference type="PRINTS" id="PR00984">
    <property type="entry name" value="TRNASYNTHILE"/>
</dbReference>
<evidence type="ECO:0000256" key="10">
    <source>
        <dbReference type="HAMAP-Rule" id="MF_02002"/>
    </source>
</evidence>
<evidence type="ECO:0000256" key="6">
    <source>
        <dbReference type="ARBA" id="ARBA00022917"/>
    </source>
</evidence>
<dbReference type="Gene3D" id="3.40.50.620">
    <property type="entry name" value="HUPs"/>
    <property type="match status" value="2"/>
</dbReference>
<evidence type="ECO:0000256" key="1">
    <source>
        <dbReference type="ARBA" id="ARBA00006887"/>
    </source>
</evidence>
<dbReference type="SUPFAM" id="SSF52374">
    <property type="entry name" value="Nucleotidylyl transferase"/>
    <property type="match status" value="1"/>
</dbReference>
<dbReference type="Gene3D" id="1.10.730.20">
    <property type="match status" value="1"/>
</dbReference>
<reference evidence="15" key="1">
    <citation type="submission" date="2019-11" db="EMBL/GenBank/DDBJ databases">
        <title>Genome sequence of Heliorestis convoluta strain HH, an alkaliphilic and minimalistic phototrophic bacterium from a soda lake in Egypt.</title>
        <authorList>
            <person name="Dewey E.D."/>
            <person name="Stokes L.M."/>
            <person name="Burchell B.M."/>
            <person name="Shaffer K.N."/>
            <person name="Huntington A.M."/>
            <person name="Baker J.M."/>
            <person name="Nadendla S."/>
            <person name="Giglio M.G."/>
            <person name="Touchman J.W."/>
            <person name="Blankenship R.E."/>
            <person name="Madigan M.T."/>
            <person name="Sattley W.M."/>
        </authorList>
    </citation>
    <scope>NUCLEOTIDE SEQUENCE [LARGE SCALE GENOMIC DNA]</scope>
    <source>
        <strain evidence="15">HH</strain>
    </source>
</reference>
<dbReference type="InterPro" id="IPR023585">
    <property type="entry name" value="Ile-tRNA-ligase_type1"/>
</dbReference>
<evidence type="ECO:0000259" key="13">
    <source>
        <dbReference type="Pfam" id="PF08264"/>
    </source>
</evidence>
<dbReference type="CDD" id="cd00818">
    <property type="entry name" value="IleRS_core"/>
    <property type="match status" value="1"/>
</dbReference>
<evidence type="ECO:0000256" key="3">
    <source>
        <dbReference type="ARBA" id="ARBA00022598"/>
    </source>
</evidence>
<feature type="domain" description="Aminoacyl-tRNA synthetase class Ia" evidence="11">
    <location>
        <begin position="33"/>
        <end position="640"/>
    </location>
</feature>
<keyword evidence="7 10" id="KW-0030">Aminoacyl-tRNA synthetase</keyword>
<comment type="function">
    <text evidence="8 10">Catalyzes the attachment of isoleucine to tRNA(Ile). As IleRS can inadvertently accommodate and process structurally similar amino acids such as valine, to avoid such errors it has two additional distinct tRNA(Ile)-dependent editing activities. One activity is designated as 'pretransfer' editing and involves the hydrolysis of activated Val-AMP. The other activity is designated 'posttransfer' editing and involves deacylation of mischarged Val-tRNA(Ile).</text>
</comment>
<dbReference type="NCBIfam" id="TIGR00392">
    <property type="entry name" value="ileS"/>
    <property type="match status" value="1"/>
</dbReference>
<dbReference type="SUPFAM" id="SSF50677">
    <property type="entry name" value="ValRS/IleRS/LeuRS editing domain"/>
    <property type="match status" value="1"/>
</dbReference>
<dbReference type="InterPro" id="IPR009080">
    <property type="entry name" value="tRNAsynth_Ia_anticodon-bd"/>
</dbReference>
<dbReference type="GO" id="GO:0005829">
    <property type="term" value="C:cytosol"/>
    <property type="evidence" value="ECO:0007669"/>
    <property type="project" value="TreeGrafter"/>
</dbReference>
<evidence type="ECO:0000259" key="12">
    <source>
        <dbReference type="Pfam" id="PF06827"/>
    </source>
</evidence>
<dbReference type="Proteomes" id="UP000366051">
    <property type="component" value="Chromosome"/>
</dbReference>
<evidence type="ECO:0000256" key="8">
    <source>
        <dbReference type="ARBA" id="ARBA00025217"/>
    </source>
</evidence>
<dbReference type="InterPro" id="IPR002301">
    <property type="entry name" value="Ile-tRNA-ligase"/>
</dbReference>
<dbReference type="CDD" id="cd07960">
    <property type="entry name" value="Anticodon_Ia_Ile_BEm"/>
    <property type="match status" value="1"/>
</dbReference>
<accession>A0A5Q2N6Q8</accession>
<dbReference type="GO" id="GO:0008270">
    <property type="term" value="F:zinc ion binding"/>
    <property type="evidence" value="ECO:0007669"/>
    <property type="project" value="UniProtKB-UniRule"/>
</dbReference>
<organism evidence="14 15">
    <name type="scientific">Heliorestis convoluta</name>
    <dbReference type="NCBI Taxonomy" id="356322"/>
    <lineage>
        <taxon>Bacteria</taxon>
        <taxon>Bacillati</taxon>
        <taxon>Bacillota</taxon>
        <taxon>Clostridia</taxon>
        <taxon>Eubacteriales</taxon>
        <taxon>Heliobacteriaceae</taxon>
        <taxon>Heliorestis</taxon>
    </lineage>
</organism>
<proteinExistence type="inferred from homology"/>
<dbReference type="PROSITE" id="PS00178">
    <property type="entry name" value="AA_TRNA_LIGASE_I"/>
    <property type="match status" value="1"/>
</dbReference>